<accession>A0ABQ1X0L2</accession>
<dbReference type="InterPro" id="IPR029044">
    <property type="entry name" value="Nucleotide-diphossugar_trans"/>
</dbReference>
<evidence type="ECO:0000313" key="2">
    <source>
        <dbReference type="EMBL" id="GGG53515.1"/>
    </source>
</evidence>
<sequence>MNAKLVSVIIPSYNYSAYISDAIDSIQAQTYPHWEVIVVDDGSKDNTAEVVARYTAQDDRVKYHYQQNQGLSAARNTGISLAQGAYIQLLDADDYISKRKLEIQVGLLEQQPDVALVYADTYIYTHSDDPTAPRNFRQFHLTMPPISGQGVDLAMHMALDNIFLVGSPLFRRSMAVAAGPFDQTLFSLEDWHFWYRAVLQNQKFVYDNQEGTEFYVRTHGNNMTGNRYKMWKYKIQARQALIRLIEGVVQSGAGMGPALRPVLARQKAYLYEEQARYNLLYENVGAGLVNHFRYLVHGNKPLRIWYDSAYWLKERLLGRNRKTA</sequence>
<protein>
    <submittedName>
        <fullName evidence="2">Glycosyl transferase</fullName>
    </submittedName>
</protein>
<dbReference type="InterPro" id="IPR050834">
    <property type="entry name" value="Glycosyltransf_2"/>
</dbReference>
<gene>
    <name evidence="2" type="ORF">GCM10011378_32260</name>
</gene>
<feature type="domain" description="Glycosyltransferase 2-like" evidence="1">
    <location>
        <begin position="7"/>
        <end position="130"/>
    </location>
</feature>
<organism evidence="2 3">
    <name type="scientific">Hymenobacter glacieicola</name>
    <dbReference type="NCBI Taxonomy" id="1562124"/>
    <lineage>
        <taxon>Bacteria</taxon>
        <taxon>Pseudomonadati</taxon>
        <taxon>Bacteroidota</taxon>
        <taxon>Cytophagia</taxon>
        <taxon>Cytophagales</taxon>
        <taxon>Hymenobacteraceae</taxon>
        <taxon>Hymenobacter</taxon>
    </lineage>
</organism>
<dbReference type="SUPFAM" id="SSF53448">
    <property type="entry name" value="Nucleotide-diphospho-sugar transferases"/>
    <property type="match status" value="1"/>
</dbReference>
<dbReference type="PANTHER" id="PTHR43685">
    <property type="entry name" value="GLYCOSYLTRANSFERASE"/>
    <property type="match status" value="1"/>
</dbReference>
<dbReference type="Proteomes" id="UP000601361">
    <property type="component" value="Unassembled WGS sequence"/>
</dbReference>
<name>A0ABQ1X0L2_9BACT</name>
<dbReference type="EMBL" id="BMGS01000008">
    <property type="protein sequence ID" value="GGG53515.1"/>
    <property type="molecule type" value="Genomic_DNA"/>
</dbReference>
<dbReference type="GO" id="GO:0016740">
    <property type="term" value="F:transferase activity"/>
    <property type="evidence" value="ECO:0007669"/>
    <property type="project" value="UniProtKB-KW"/>
</dbReference>
<dbReference type="Gene3D" id="3.90.550.10">
    <property type="entry name" value="Spore Coat Polysaccharide Biosynthesis Protein SpsA, Chain A"/>
    <property type="match status" value="1"/>
</dbReference>
<comment type="caution">
    <text evidence="2">The sequence shown here is derived from an EMBL/GenBank/DDBJ whole genome shotgun (WGS) entry which is preliminary data.</text>
</comment>
<reference evidence="3" key="1">
    <citation type="journal article" date="2019" name="Int. J. Syst. Evol. Microbiol.">
        <title>The Global Catalogue of Microorganisms (GCM) 10K type strain sequencing project: providing services to taxonomists for standard genome sequencing and annotation.</title>
        <authorList>
            <consortium name="The Broad Institute Genomics Platform"/>
            <consortium name="The Broad Institute Genome Sequencing Center for Infectious Disease"/>
            <person name="Wu L."/>
            <person name="Ma J."/>
        </authorList>
    </citation>
    <scope>NUCLEOTIDE SEQUENCE [LARGE SCALE GENOMIC DNA]</scope>
    <source>
        <strain evidence="3">CGMCC 1.12990</strain>
    </source>
</reference>
<keyword evidence="3" id="KW-1185">Reference proteome</keyword>
<evidence type="ECO:0000313" key="3">
    <source>
        <dbReference type="Proteomes" id="UP000601361"/>
    </source>
</evidence>
<dbReference type="InterPro" id="IPR001173">
    <property type="entry name" value="Glyco_trans_2-like"/>
</dbReference>
<proteinExistence type="predicted"/>
<dbReference type="Pfam" id="PF00535">
    <property type="entry name" value="Glycos_transf_2"/>
    <property type="match status" value="1"/>
</dbReference>
<dbReference type="PANTHER" id="PTHR43685:SF11">
    <property type="entry name" value="GLYCOSYLTRANSFERASE TAGX-RELATED"/>
    <property type="match status" value="1"/>
</dbReference>
<dbReference type="RefSeq" id="WP_188558887.1">
    <property type="nucleotide sequence ID" value="NZ_BMGS01000008.1"/>
</dbReference>
<evidence type="ECO:0000259" key="1">
    <source>
        <dbReference type="Pfam" id="PF00535"/>
    </source>
</evidence>
<dbReference type="CDD" id="cd00761">
    <property type="entry name" value="Glyco_tranf_GTA_type"/>
    <property type="match status" value="1"/>
</dbReference>
<keyword evidence="2" id="KW-0808">Transferase</keyword>